<evidence type="ECO:0000313" key="1">
    <source>
        <dbReference type="EMBL" id="ERG93502.1"/>
    </source>
</evidence>
<dbReference type="AlphaFoldDB" id="U1PIM7"/>
<organism evidence="1 2">
    <name type="scientific">Haloquadratum walsbyi J07HQW1</name>
    <dbReference type="NCBI Taxonomy" id="1238424"/>
    <lineage>
        <taxon>Archaea</taxon>
        <taxon>Methanobacteriati</taxon>
        <taxon>Methanobacteriota</taxon>
        <taxon>Stenosarchaea group</taxon>
        <taxon>Halobacteria</taxon>
        <taxon>Halobacteriales</taxon>
        <taxon>Haloferacaceae</taxon>
        <taxon>Haloquadratum</taxon>
    </lineage>
</organism>
<evidence type="ECO:0000313" key="2">
    <source>
        <dbReference type="Proteomes" id="UP000030649"/>
    </source>
</evidence>
<gene>
    <name evidence="1" type="ORF">J07HQW1_03565</name>
</gene>
<dbReference type="EMBL" id="KE356560">
    <property type="protein sequence ID" value="ERG93502.1"/>
    <property type="molecule type" value="Genomic_DNA"/>
</dbReference>
<dbReference type="Proteomes" id="UP000030649">
    <property type="component" value="Unassembled WGS sequence"/>
</dbReference>
<sequence>MSVGSERIQCYDCGESYRYLGRQHHPGECPACNSHCVSPAGKVSILTTVEVSTEGTTSTVTVLAIDERRRRYLYHFSNTEGQARLLALRVDGDVVQSVTEATRSTLPAALCSVVEQYLSIQS</sequence>
<accession>U1PIM7</accession>
<dbReference type="HOGENOM" id="CLU_1891489_0_0_2"/>
<name>U1PIM7_9EURY</name>
<protein>
    <submittedName>
        <fullName evidence="1">Uncharacterized protein</fullName>
    </submittedName>
</protein>
<reference evidence="1 2" key="1">
    <citation type="journal article" date="2013" name="PLoS ONE">
        <title>Assembly-driven community genomics of a hypersaline microbial ecosystem.</title>
        <authorList>
            <person name="Podell S."/>
            <person name="Ugalde J.A."/>
            <person name="Narasingarao P."/>
            <person name="Banfield J.F."/>
            <person name="Heidelberg K.B."/>
            <person name="Allen E.E."/>
        </authorList>
    </citation>
    <scope>NUCLEOTIDE SEQUENCE [LARGE SCALE GENOMIC DNA]</scope>
    <source>
        <strain evidence="2">J07HQW1</strain>
    </source>
</reference>
<proteinExistence type="predicted"/>
<dbReference type="STRING" id="1238424.J07HQW1_03565"/>